<feature type="region of interest" description="Disordered" evidence="1">
    <location>
        <begin position="1"/>
        <end position="47"/>
    </location>
</feature>
<feature type="transmembrane region" description="Helical" evidence="2">
    <location>
        <begin position="52"/>
        <end position="74"/>
    </location>
</feature>
<gene>
    <name evidence="3" type="ORF">JOF54_000951</name>
</gene>
<keyword evidence="4" id="KW-1185">Reference proteome</keyword>
<protein>
    <recommendedName>
        <fullName evidence="5">DUF4352 domain-containing protein</fullName>
    </recommendedName>
</protein>
<dbReference type="RefSeq" id="WP_210053467.1">
    <property type="nucleotide sequence ID" value="NZ_JAGIOB010000001.1"/>
</dbReference>
<accession>A0ABS4Z4X0</accession>
<name>A0ABS4Z4X0_9ACTN</name>
<feature type="compositionally biased region" description="Low complexity" evidence="1">
    <location>
        <begin position="86"/>
        <end position="96"/>
    </location>
</feature>
<evidence type="ECO:0000256" key="2">
    <source>
        <dbReference type="SAM" id="Phobius"/>
    </source>
</evidence>
<organism evidence="3 4">
    <name type="scientific">Microlunatus capsulatus</name>
    <dbReference type="NCBI Taxonomy" id="99117"/>
    <lineage>
        <taxon>Bacteria</taxon>
        <taxon>Bacillati</taxon>
        <taxon>Actinomycetota</taxon>
        <taxon>Actinomycetes</taxon>
        <taxon>Propionibacteriales</taxon>
        <taxon>Propionibacteriaceae</taxon>
        <taxon>Microlunatus</taxon>
    </lineage>
</organism>
<evidence type="ECO:0000313" key="3">
    <source>
        <dbReference type="EMBL" id="MBP2416029.1"/>
    </source>
</evidence>
<sequence>MSERPDGGEGLGRSSGGTPDFVQPAPPIPPGPPPPAAPPRPAAPYRPSRRPAVVTAAVVLVVAVVTALGTVAAWRADTRVPPPAPATTRPAASPSTAERDAILFTGARGTGRLAVLETSWEPGSPDRLRLTVELTCTTGTVDHGPDSFQLFDATGRLVEPSTAGGGAGDLGYGRLGRGEQVRGEVLFDVARQPVTLVLSDDAGSVAALRITG</sequence>
<proteinExistence type="predicted"/>
<dbReference type="EMBL" id="JAGIOB010000001">
    <property type="protein sequence ID" value="MBP2416029.1"/>
    <property type="molecule type" value="Genomic_DNA"/>
</dbReference>
<feature type="compositionally biased region" description="Pro residues" evidence="1">
    <location>
        <begin position="24"/>
        <end position="44"/>
    </location>
</feature>
<keyword evidence="2" id="KW-0812">Transmembrane</keyword>
<evidence type="ECO:0008006" key="5">
    <source>
        <dbReference type="Google" id="ProtNLM"/>
    </source>
</evidence>
<reference evidence="3 4" key="1">
    <citation type="submission" date="2021-03" db="EMBL/GenBank/DDBJ databases">
        <title>Sequencing the genomes of 1000 actinobacteria strains.</title>
        <authorList>
            <person name="Klenk H.-P."/>
        </authorList>
    </citation>
    <scope>NUCLEOTIDE SEQUENCE [LARGE SCALE GENOMIC DNA]</scope>
    <source>
        <strain evidence="3 4">DSM 12936</strain>
    </source>
</reference>
<comment type="caution">
    <text evidence="3">The sequence shown here is derived from an EMBL/GenBank/DDBJ whole genome shotgun (WGS) entry which is preliminary data.</text>
</comment>
<dbReference type="Proteomes" id="UP000758168">
    <property type="component" value="Unassembled WGS sequence"/>
</dbReference>
<keyword evidence="2" id="KW-1133">Transmembrane helix</keyword>
<keyword evidence="2" id="KW-0472">Membrane</keyword>
<evidence type="ECO:0000256" key="1">
    <source>
        <dbReference type="SAM" id="MobiDB-lite"/>
    </source>
</evidence>
<feature type="region of interest" description="Disordered" evidence="1">
    <location>
        <begin position="78"/>
        <end position="98"/>
    </location>
</feature>
<evidence type="ECO:0000313" key="4">
    <source>
        <dbReference type="Proteomes" id="UP000758168"/>
    </source>
</evidence>